<dbReference type="InterPro" id="IPR036291">
    <property type="entry name" value="NAD(P)-bd_dom_sf"/>
</dbReference>
<dbReference type="FunFam" id="3.40.50.720:FF:000447">
    <property type="entry name" value="NADP dependent oxidoreductase domain containing 1"/>
    <property type="match status" value="1"/>
</dbReference>
<evidence type="ECO:0000256" key="3">
    <source>
        <dbReference type="ARBA" id="ARBA00054560"/>
    </source>
</evidence>
<evidence type="ECO:0000256" key="2">
    <source>
        <dbReference type="ARBA" id="ARBA00023002"/>
    </source>
</evidence>
<dbReference type="Pfam" id="PF03807">
    <property type="entry name" value="F420_oxidored"/>
    <property type="match status" value="1"/>
</dbReference>
<proteinExistence type="inferred from homology"/>
<evidence type="ECO:0000259" key="5">
    <source>
        <dbReference type="Pfam" id="PF03807"/>
    </source>
</evidence>
<keyword evidence="2" id="KW-0560">Oxidoreductase</keyword>
<dbReference type="GO" id="GO:0004735">
    <property type="term" value="F:pyrroline-5-carboxylate reductase activity"/>
    <property type="evidence" value="ECO:0007669"/>
    <property type="project" value="TreeGrafter"/>
</dbReference>
<dbReference type="Gene3D" id="3.40.50.720">
    <property type="entry name" value="NAD(P)-binding Rossmann-like Domain"/>
    <property type="match status" value="1"/>
</dbReference>
<evidence type="ECO:0000256" key="1">
    <source>
        <dbReference type="ARBA" id="ARBA00005525"/>
    </source>
</evidence>
<name>A0A6J3QXW5_TURTR</name>
<accession>A0A6J3QXW5</accession>
<dbReference type="OrthoDB" id="195672at2759"/>
<dbReference type="PANTHER" id="PTHR11645">
    <property type="entry name" value="PYRROLINE-5-CARBOXYLATE REDUCTASE"/>
    <property type="match status" value="1"/>
</dbReference>
<protein>
    <recommendedName>
        <fullName evidence="4">NADP-dependent oxidoreductase domain-containing protein 1</fullName>
    </recommendedName>
</protein>
<sequence length="387" mass="43610">MCYNATSSRSPFLRMRDAGLEMDMLEDLETLQFEYGIQEEDHSWLYLLGRSHGLMTKACAHATFFCKLLHNLRESFSRKSLQEKQTSTCRLAGLREDTPDDDALKVGIIGGGHLGKQLAHTLLQLVPIPADSLRISTRRPEALDEFKKLGIQCFYCNSSLVEWANVIFLCCLPSQLSNICAEIQTSLGKACIVYSFVAAVPLPRLKLLLKHTSVLRPQYQCVEDLASIWGANKEITAALQDPVILQATCPYSPAGGIILNIKWLEGVFYAAINVCTEKDMPHSQVLQLLNELFLAKHFEACEKDRASFQKFQAQDFVSKAYAKNLSRKRPFPWFDLTAVQLKETPFSQYLSHSTTFQDNLTHLYCDSFGITLTKEQEPEVSTGFSSQ</sequence>
<evidence type="ECO:0000313" key="6">
    <source>
        <dbReference type="Proteomes" id="UP000245320"/>
    </source>
</evidence>
<comment type="similarity">
    <text evidence="1">Belongs to the pyrroline-5-carboxylate reductase family.</text>
</comment>
<reference evidence="7" key="1">
    <citation type="submission" date="2025-08" db="UniProtKB">
        <authorList>
            <consortium name="RefSeq"/>
        </authorList>
    </citation>
    <scope>IDENTIFICATION</scope>
    <source>
        <tissue evidence="7">Spleen</tissue>
    </source>
</reference>
<dbReference type="Proteomes" id="UP000245320">
    <property type="component" value="Chromosome 2"/>
</dbReference>
<dbReference type="InterPro" id="IPR028939">
    <property type="entry name" value="P5C_Rdtase_cat_N"/>
</dbReference>
<evidence type="ECO:0000256" key="4">
    <source>
        <dbReference type="ARBA" id="ARBA00072230"/>
    </source>
</evidence>
<feature type="domain" description="Pyrroline-5-carboxylate reductase catalytic N-terminal" evidence="5">
    <location>
        <begin position="105"/>
        <end position="189"/>
    </location>
</feature>
<comment type="function">
    <text evidence="3">Probable oxidoreductase.</text>
</comment>
<dbReference type="GO" id="GO:0055129">
    <property type="term" value="P:L-proline biosynthetic process"/>
    <property type="evidence" value="ECO:0007669"/>
    <property type="project" value="TreeGrafter"/>
</dbReference>
<dbReference type="AlphaFoldDB" id="A0A6J3QXW5"/>
<dbReference type="InParanoid" id="A0A6J3QXW5"/>
<keyword evidence="6" id="KW-1185">Reference proteome</keyword>
<dbReference type="FunCoup" id="A0A6J3QXW5">
    <property type="interactions" value="199"/>
</dbReference>
<organism evidence="6 7">
    <name type="scientific">Tursiops truncatus</name>
    <name type="common">Atlantic bottle-nosed dolphin</name>
    <name type="synonym">Delphinus truncatus</name>
    <dbReference type="NCBI Taxonomy" id="9739"/>
    <lineage>
        <taxon>Eukaryota</taxon>
        <taxon>Metazoa</taxon>
        <taxon>Chordata</taxon>
        <taxon>Craniata</taxon>
        <taxon>Vertebrata</taxon>
        <taxon>Euteleostomi</taxon>
        <taxon>Mammalia</taxon>
        <taxon>Eutheria</taxon>
        <taxon>Laurasiatheria</taxon>
        <taxon>Artiodactyla</taxon>
        <taxon>Whippomorpha</taxon>
        <taxon>Cetacea</taxon>
        <taxon>Odontoceti</taxon>
        <taxon>Delphinidae</taxon>
        <taxon>Tursiops</taxon>
    </lineage>
</organism>
<dbReference type="SUPFAM" id="SSF51735">
    <property type="entry name" value="NAD(P)-binding Rossmann-fold domains"/>
    <property type="match status" value="1"/>
</dbReference>
<dbReference type="PANTHER" id="PTHR11645:SF58">
    <property type="entry name" value="NADP-DEPENDENT OXIDOREDUCTASE DOMAIN-CONTAINING PROTEIN 1"/>
    <property type="match status" value="1"/>
</dbReference>
<evidence type="ECO:0000313" key="7">
    <source>
        <dbReference type="RefSeq" id="XP_033706673.1"/>
    </source>
</evidence>
<gene>
    <name evidence="7" type="primary">NOXRED1</name>
</gene>
<dbReference type="RefSeq" id="XP_033706673.1">
    <property type="nucleotide sequence ID" value="XM_033850782.1"/>
</dbReference>
<dbReference type="CTD" id="122945"/>